<feature type="non-terminal residue" evidence="1">
    <location>
        <position position="1"/>
    </location>
</feature>
<protein>
    <submittedName>
        <fullName evidence="1">Uncharacterized protein</fullName>
    </submittedName>
</protein>
<dbReference type="Proteomes" id="UP000823775">
    <property type="component" value="Unassembled WGS sequence"/>
</dbReference>
<evidence type="ECO:0000313" key="2">
    <source>
        <dbReference type="Proteomes" id="UP000823775"/>
    </source>
</evidence>
<name>A0ABS8WLJ9_DATST</name>
<sequence>VGVLLQETVRMVEGPPKQKGGTSHWVRRSRKGGLAIRSAVAGLECHSRSTAAEIQLPKRTTGGSKTV</sequence>
<keyword evidence="2" id="KW-1185">Reference proteome</keyword>
<proteinExistence type="predicted"/>
<gene>
    <name evidence="1" type="ORF">HAX54_050556</name>
</gene>
<accession>A0ABS8WLJ9</accession>
<dbReference type="EMBL" id="JACEIK010008866">
    <property type="protein sequence ID" value="MCE3051711.1"/>
    <property type="molecule type" value="Genomic_DNA"/>
</dbReference>
<organism evidence="1 2">
    <name type="scientific">Datura stramonium</name>
    <name type="common">Jimsonweed</name>
    <name type="synonym">Common thornapple</name>
    <dbReference type="NCBI Taxonomy" id="4076"/>
    <lineage>
        <taxon>Eukaryota</taxon>
        <taxon>Viridiplantae</taxon>
        <taxon>Streptophyta</taxon>
        <taxon>Embryophyta</taxon>
        <taxon>Tracheophyta</taxon>
        <taxon>Spermatophyta</taxon>
        <taxon>Magnoliopsida</taxon>
        <taxon>eudicotyledons</taxon>
        <taxon>Gunneridae</taxon>
        <taxon>Pentapetalae</taxon>
        <taxon>asterids</taxon>
        <taxon>lamiids</taxon>
        <taxon>Solanales</taxon>
        <taxon>Solanaceae</taxon>
        <taxon>Solanoideae</taxon>
        <taxon>Datureae</taxon>
        <taxon>Datura</taxon>
    </lineage>
</organism>
<reference evidence="1 2" key="1">
    <citation type="journal article" date="2021" name="BMC Genomics">
        <title>Datura genome reveals duplications of psychoactive alkaloid biosynthetic genes and high mutation rate following tissue culture.</title>
        <authorList>
            <person name="Rajewski A."/>
            <person name="Carter-House D."/>
            <person name="Stajich J."/>
            <person name="Litt A."/>
        </authorList>
    </citation>
    <scope>NUCLEOTIDE SEQUENCE [LARGE SCALE GENOMIC DNA]</scope>
    <source>
        <strain evidence="1">AR-01</strain>
    </source>
</reference>
<comment type="caution">
    <text evidence="1">The sequence shown here is derived from an EMBL/GenBank/DDBJ whole genome shotgun (WGS) entry which is preliminary data.</text>
</comment>
<evidence type="ECO:0000313" key="1">
    <source>
        <dbReference type="EMBL" id="MCE3051711.1"/>
    </source>
</evidence>